<name>A0A4P9ZYE0_9FUNG</name>
<dbReference type="STRING" id="215637.A0A4P9ZYE0"/>
<accession>A0A4P9ZYE0</accession>
<keyword evidence="10" id="KW-1185">Reference proteome</keyword>
<evidence type="ECO:0000256" key="2">
    <source>
        <dbReference type="ARBA" id="ARBA00022517"/>
    </source>
</evidence>
<proteinExistence type="inferred from homology"/>
<gene>
    <name evidence="9" type="ORF">BJ085DRAFT_18188</name>
</gene>
<evidence type="ECO:0000313" key="9">
    <source>
        <dbReference type="EMBL" id="RKP38697.1"/>
    </source>
</evidence>
<evidence type="ECO:0000256" key="4">
    <source>
        <dbReference type="ARBA" id="ARBA00022679"/>
    </source>
</evidence>
<keyword evidence="1" id="KW-0963">Cytoplasm</keyword>
<feature type="non-terminal residue" evidence="9">
    <location>
        <position position="1"/>
    </location>
</feature>
<feature type="domain" description="RNase L inhibitor RLI-like possible metal-binding" evidence="8">
    <location>
        <begin position="1"/>
        <end position="28"/>
    </location>
</feature>
<evidence type="ECO:0000259" key="7">
    <source>
        <dbReference type="Pfam" id="PF04034"/>
    </source>
</evidence>
<dbReference type="InterPro" id="IPR007209">
    <property type="entry name" value="RNaseL-inhib-like_metal-bd_dom"/>
</dbReference>
<keyword evidence="3" id="KW-0698">rRNA processing</keyword>
<dbReference type="Pfam" id="PF04068">
    <property type="entry name" value="Fer4_RLI"/>
    <property type="match status" value="1"/>
</dbReference>
<organism evidence="9 10">
    <name type="scientific">Dimargaris cristalligena</name>
    <dbReference type="NCBI Taxonomy" id="215637"/>
    <lineage>
        <taxon>Eukaryota</taxon>
        <taxon>Fungi</taxon>
        <taxon>Fungi incertae sedis</taxon>
        <taxon>Zoopagomycota</taxon>
        <taxon>Kickxellomycotina</taxon>
        <taxon>Dimargaritomycetes</taxon>
        <taxon>Dimargaritales</taxon>
        <taxon>Dimargaritaceae</taxon>
        <taxon>Dimargaris</taxon>
    </lineage>
</organism>
<feature type="compositionally biased region" description="Acidic residues" evidence="6">
    <location>
        <begin position="205"/>
        <end position="227"/>
    </location>
</feature>
<reference evidence="10" key="1">
    <citation type="journal article" date="2018" name="Nat. Microbiol.">
        <title>Leveraging single-cell genomics to expand the fungal tree of life.</title>
        <authorList>
            <person name="Ahrendt S.R."/>
            <person name="Quandt C.A."/>
            <person name="Ciobanu D."/>
            <person name="Clum A."/>
            <person name="Salamov A."/>
            <person name="Andreopoulos B."/>
            <person name="Cheng J.F."/>
            <person name="Woyke T."/>
            <person name="Pelin A."/>
            <person name="Henrissat B."/>
            <person name="Reynolds N.K."/>
            <person name="Benny G.L."/>
            <person name="Smith M.E."/>
            <person name="James T.Y."/>
            <person name="Grigoriev I.V."/>
        </authorList>
    </citation>
    <scope>NUCLEOTIDE SEQUENCE [LARGE SCALE GENOMIC DNA]</scope>
    <source>
        <strain evidence="10">RSA 468</strain>
    </source>
</reference>
<feature type="domain" description="16S/18S rRNA aminocarboxypropyltransferase Tsr3 C-terminal" evidence="7">
    <location>
        <begin position="33"/>
        <end position="158"/>
    </location>
</feature>
<evidence type="ECO:0000256" key="3">
    <source>
        <dbReference type="ARBA" id="ARBA00022552"/>
    </source>
</evidence>
<evidence type="ECO:0008006" key="11">
    <source>
        <dbReference type="Google" id="ProtNLM"/>
    </source>
</evidence>
<evidence type="ECO:0000259" key="8">
    <source>
        <dbReference type="Pfam" id="PF04068"/>
    </source>
</evidence>
<evidence type="ECO:0000256" key="5">
    <source>
        <dbReference type="ARBA" id="ARBA00022691"/>
    </source>
</evidence>
<protein>
    <recommendedName>
        <fullName evidence="11">18S rRNA aminocarboxypropyltransferase</fullName>
    </recommendedName>
</protein>
<dbReference type="GO" id="GO:0030490">
    <property type="term" value="P:maturation of SSU-rRNA"/>
    <property type="evidence" value="ECO:0007669"/>
    <property type="project" value="TreeGrafter"/>
</dbReference>
<dbReference type="InterPro" id="IPR022968">
    <property type="entry name" value="Tsr3-like"/>
</dbReference>
<dbReference type="Pfam" id="PF04034">
    <property type="entry name" value="Ribo_biogen_C"/>
    <property type="match status" value="1"/>
</dbReference>
<dbReference type="PANTHER" id="PTHR20426:SF0">
    <property type="entry name" value="18S RRNA AMINOCARBOXYPROPYLTRANSFERASE"/>
    <property type="match status" value="1"/>
</dbReference>
<dbReference type="NCBIfam" id="NF002621">
    <property type="entry name" value="PRK02287.1"/>
    <property type="match status" value="1"/>
</dbReference>
<keyword evidence="4" id="KW-0808">Transferase</keyword>
<dbReference type="HAMAP" id="MF_01116">
    <property type="entry name" value="TSR3"/>
    <property type="match status" value="1"/>
</dbReference>
<sequence length="275" mass="30619">DFDHCDPKRCSGRRLARLGIVKELKVTQPFRGIVLSPIGTQAVSPADLEIVKKHGMAVVDCSWARVDEVPFNKMKIKNHRLLPFLVAANPVNYGRPLRLNCAEALAACFYILNMKAEGDLLMDRFTWGPSFYRVNKSIFPQYAQCTDSTGIVEVQTAFLAKSEESNQERRQSSRHSDDSLFRNPNHDHDDSDEDDSEETDSKYDSEEETSEEDATDDEGEDDDESEEASNAVSHDGQTAQPPPAQGTQKKLDSSAAESNEHPLVEALAKATLTDK</sequence>
<dbReference type="Proteomes" id="UP000268162">
    <property type="component" value="Unassembled WGS sequence"/>
</dbReference>
<dbReference type="GO" id="GO:0106388">
    <property type="term" value="F:rRNA small subunit aminocarboxypropyltransferase activity"/>
    <property type="evidence" value="ECO:0007669"/>
    <property type="project" value="InterPro"/>
</dbReference>
<keyword evidence="5" id="KW-0949">S-adenosyl-L-methionine</keyword>
<evidence type="ECO:0000313" key="10">
    <source>
        <dbReference type="Proteomes" id="UP000268162"/>
    </source>
</evidence>
<dbReference type="AlphaFoldDB" id="A0A4P9ZYE0"/>
<evidence type="ECO:0000256" key="6">
    <source>
        <dbReference type="SAM" id="MobiDB-lite"/>
    </source>
</evidence>
<dbReference type="InterPro" id="IPR007177">
    <property type="entry name" value="Tsr3_C"/>
</dbReference>
<dbReference type="PANTHER" id="PTHR20426">
    <property type="entry name" value="RIBOSOME BIOGENESIS PROTEIN TSR3 HOMOLOG"/>
    <property type="match status" value="1"/>
</dbReference>
<feature type="compositionally biased region" description="Basic and acidic residues" evidence="6">
    <location>
        <begin position="162"/>
        <end position="189"/>
    </location>
</feature>
<evidence type="ECO:0000256" key="1">
    <source>
        <dbReference type="ARBA" id="ARBA00022490"/>
    </source>
</evidence>
<feature type="region of interest" description="Disordered" evidence="6">
    <location>
        <begin position="162"/>
        <end position="275"/>
    </location>
</feature>
<dbReference type="EMBL" id="ML002338">
    <property type="protein sequence ID" value="RKP38697.1"/>
    <property type="molecule type" value="Genomic_DNA"/>
</dbReference>
<keyword evidence="2" id="KW-0690">Ribosome biogenesis</keyword>